<protein>
    <submittedName>
        <fullName evidence="2">Sporulation protein YtxC</fullName>
    </submittedName>
</protein>
<evidence type="ECO:0000313" key="4">
    <source>
        <dbReference type="Proteomes" id="UP001339962"/>
    </source>
</evidence>
<dbReference type="Pfam" id="PF08812">
    <property type="entry name" value="YtxC"/>
    <property type="match status" value="1"/>
</dbReference>
<evidence type="ECO:0000313" key="1">
    <source>
        <dbReference type="EMBL" id="MDE8562907.1"/>
    </source>
</evidence>
<accession>A0ABD5IS62</accession>
<dbReference type="NCBIfam" id="TIGR02834">
    <property type="entry name" value="spo_ytxC"/>
    <property type="match status" value="1"/>
</dbReference>
<proteinExistence type="predicted"/>
<gene>
    <name evidence="2" type="primary">ytxC</name>
    <name evidence="2" type="ORF">P9850_04420</name>
    <name evidence="1" type="ORF">PNH38_03300</name>
</gene>
<evidence type="ECO:0000313" key="3">
    <source>
        <dbReference type="Proteomes" id="UP001213979"/>
    </source>
</evidence>
<organism evidence="2 4">
    <name type="scientific">Anoxybacteroides rupiense</name>
    <dbReference type="NCBI Taxonomy" id="311460"/>
    <lineage>
        <taxon>Bacteria</taxon>
        <taxon>Bacillati</taxon>
        <taxon>Bacillota</taxon>
        <taxon>Bacilli</taxon>
        <taxon>Bacillales</taxon>
        <taxon>Anoxybacillaceae</taxon>
        <taxon>Anoxybacteroides</taxon>
    </lineage>
</organism>
<dbReference type="RefSeq" id="WP_066146394.1">
    <property type="nucleotide sequence ID" value="NZ_JAGUQN010000013.1"/>
</dbReference>
<dbReference type="EMBL" id="JAQOTG010000001">
    <property type="protein sequence ID" value="MDE8562907.1"/>
    <property type="molecule type" value="Genomic_DNA"/>
</dbReference>
<evidence type="ECO:0000313" key="2">
    <source>
        <dbReference type="EMBL" id="MED5051119.1"/>
    </source>
</evidence>
<dbReference type="InterPro" id="IPR014199">
    <property type="entry name" value="Spore_YtxC"/>
</dbReference>
<comment type="caution">
    <text evidence="2">The sequence shown here is derived from an EMBL/GenBank/DDBJ whole genome shotgun (WGS) entry which is preliminary data.</text>
</comment>
<dbReference type="AlphaFoldDB" id="A0ABD5IS62"/>
<name>A0ABD5IS62_9BACL</name>
<reference evidence="2 4" key="2">
    <citation type="submission" date="2023-03" db="EMBL/GenBank/DDBJ databases">
        <title>Bacillus Genome Sequencing.</title>
        <authorList>
            <person name="Dunlap C."/>
        </authorList>
    </citation>
    <scope>NUCLEOTIDE SEQUENCE [LARGE SCALE GENOMIC DNA]</scope>
    <source>
        <strain evidence="2 4">NRS-38</strain>
    </source>
</reference>
<keyword evidence="3" id="KW-1185">Reference proteome</keyword>
<dbReference type="Proteomes" id="UP001339962">
    <property type="component" value="Unassembled WGS sequence"/>
</dbReference>
<sequence length="292" mass="34379">MIEIYFEQTSDAEKFFDLLQEKVNGTTRLYLQLKYDGNSLVTIDIDQCVDEAISSCVAPAITQFILRFIEDRLLLSIISGTFYFKNEEEQYQILQLTHSFLEGERYDYRSGKKSVMSRDALIMNALLPFLKDNLSFSLTSFVTFRLKRYMERLNHYVELAIDEYKLEQEYQNFVQILRDYVAEREAKWRIVHLVHRSPDFLFFDEQFRHVTKKELTQLIDRNLPVSQPMYIDSSVLAPLVSIAPELVYVYTSCEDDGMIQTLQNVFQERLRFCKPTDFADAQTAMSINDRST</sequence>
<dbReference type="PIRSF" id="PIRSF012563">
    <property type="entry name" value="YtxC"/>
    <property type="match status" value="1"/>
</dbReference>
<dbReference type="EMBL" id="JARTLI010000004">
    <property type="protein sequence ID" value="MED5051119.1"/>
    <property type="molecule type" value="Genomic_DNA"/>
</dbReference>
<reference evidence="1 3" key="1">
    <citation type="submission" date="2023-01" db="EMBL/GenBank/DDBJ databases">
        <title>Genome-based reclassification of Anoxybacillus geothermalis as a later heterotypic synonym of Anoxybacillus rupiensis.</title>
        <authorList>
            <person name="Inan Bektas K."/>
            <person name="Canakci S."/>
            <person name="Belduz A.A."/>
            <person name="Guler H.H."/>
        </authorList>
    </citation>
    <scope>NUCLEOTIDE SEQUENCE [LARGE SCALE GENOMIC DNA]</scope>
    <source>
        <strain evidence="1 3">DSM 17127</strain>
    </source>
</reference>
<dbReference type="Proteomes" id="UP001213979">
    <property type="component" value="Unassembled WGS sequence"/>
</dbReference>